<dbReference type="InterPro" id="IPR009057">
    <property type="entry name" value="Homeodomain-like_sf"/>
</dbReference>
<organism evidence="5 6">
    <name type="scientific">Agrobacterium tumefaciens</name>
    <dbReference type="NCBI Taxonomy" id="358"/>
    <lineage>
        <taxon>Bacteria</taxon>
        <taxon>Pseudomonadati</taxon>
        <taxon>Pseudomonadota</taxon>
        <taxon>Alphaproteobacteria</taxon>
        <taxon>Hyphomicrobiales</taxon>
        <taxon>Rhizobiaceae</taxon>
        <taxon>Rhizobium/Agrobacterium group</taxon>
        <taxon>Agrobacterium</taxon>
        <taxon>Agrobacterium tumefaciens complex</taxon>
    </lineage>
</organism>
<keyword evidence="1" id="KW-0805">Transcription regulation</keyword>
<dbReference type="InterPro" id="IPR032687">
    <property type="entry name" value="AraC-type_N"/>
</dbReference>
<protein>
    <submittedName>
        <fullName evidence="5">AraC family transcriptional regulator</fullName>
    </submittedName>
</protein>
<dbReference type="Gene3D" id="1.10.10.60">
    <property type="entry name" value="Homeodomain-like"/>
    <property type="match status" value="1"/>
</dbReference>
<gene>
    <name evidence="5" type="ORF">G6M46_21060</name>
</gene>
<reference evidence="5" key="1">
    <citation type="journal article" date="2020" name="Science">
        <title>Unexpected conservation and global transmission of agrobacterial virulence plasmids.</title>
        <authorList>
            <person name="Weisberg A.J."/>
            <person name="Davis E.W. 2nd"/>
            <person name="Tabima J."/>
            <person name="Belcher M.S."/>
            <person name="Miller M."/>
            <person name="Kuo C.H."/>
            <person name="Loper J.E."/>
            <person name="Grunwald N.J."/>
            <person name="Putnam M.L."/>
            <person name="Chang J.H."/>
        </authorList>
    </citation>
    <scope>NUCLEOTIDE SEQUENCE</scope>
    <source>
        <strain evidence="5">17-1853-1a</strain>
    </source>
</reference>
<dbReference type="PROSITE" id="PS01124">
    <property type="entry name" value="HTH_ARAC_FAMILY_2"/>
    <property type="match status" value="1"/>
</dbReference>
<sequence>MGGVITRYYVNSLPIAANGIMLHFGRGKERAVLKEKMKATTLQPERFYIRAVSLIGFSELVGSAGYDPKELLVLAGIDKSALDDVDTYISANKFGTLLELAASHMQRPTFGIDWAKSMVPYFPNLGPVMLAATKARTMREWIQRIEAYWHSHTNAYRPRRINMPGTPYVACRFEFDNSTALRRQKIESIFASISLLARVLTGLTDKSHVMVRFRHGGPVNQGPYEEVFRCAIEFNAAHYEIVFDDRHLDLPVACSQEYLKACAAAHFHERVSRMPVFKGTAQITVETMIRSMLGVGVTSAEVAARSMGVGTKTLQRRLAEENTSYAEILEDIRRSEAIRLLGTTKVPMFRLAKLLDYSSAPAFNLAFRRWTGLSPSEYRRSSVSDENSPEAQLA</sequence>
<evidence type="ECO:0000259" key="4">
    <source>
        <dbReference type="PROSITE" id="PS01124"/>
    </source>
</evidence>
<dbReference type="GO" id="GO:0000976">
    <property type="term" value="F:transcription cis-regulatory region binding"/>
    <property type="evidence" value="ECO:0007669"/>
    <property type="project" value="TreeGrafter"/>
</dbReference>
<proteinExistence type="predicted"/>
<dbReference type="Proteomes" id="UP000702952">
    <property type="component" value="Unassembled WGS sequence"/>
</dbReference>
<dbReference type="RefSeq" id="WP_065658585.1">
    <property type="nucleotide sequence ID" value="NZ_CP123838.1"/>
</dbReference>
<dbReference type="InterPro" id="IPR018060">
    <property type="entry name" value="HTH_AraC"/>
</dbReference>
<dbReference type="SUPFAM" id="SSF46689">
    <property type="entry name" value="Homeodomain-like"/>
    <property type="match status" value="1"/>
</dbReference>
<dbReference type="SMART" id="SM00342">
    <property type="entry name" value="HTH_ARAC"/>
    <property type="match status" value="1"/>
</dbReference>
<dbReference type="PANTHER" id="PTHR47894">
    <property type="entry name" value="HTH-TYPE TRANSCRIPTIONAL REGULATOR GADX"/>
    <property type="match status" value="1"/>
</dbReference>
<dbReference type="PANTHER" id="PTHR47894:SF4">
    <property type="entry name" value="HTH-TYPE TRANSCRIPTIONAL REGULATOR GADX"/>
    <property type="match status" value="1"/>
</dbReference>
<evidence type="ECO:0000256" key="3">
    <source>
        <dbReference type="ARBA" id="ARBA00023163"/>
    </source>
</evidence>
<evidence type="ECO:0000256" key="2">
    <source>
        <dbReference type="ARBA" id="ARBA00023125"/>
    </source>
</evidence>
<dbReference type="GO" id="GO:0005829">
    <property type="term" value="C:cytosol"/>
    <property type="evidence" value="ECO:0007669"/>
    <property type="project" value="TreeGrafter"/>
</dbReference>
<evidence type="ECO:0000256" key="1">
    <source>
        <dbReference type="ARBA" id="ARBA00023015"/>
    </source>
</evidence>
<evidence type="ECO:0000313" key="6">
    <source>
        <dbReference type="Proteomes" id="UP000702952"/>
    </source>
</evidence>
<keyword evidence="3" id="KW-0804">Transcription</keyword>
<dbReference type="Pfam" id="PF12625">
    <property type="entry name" value="Arabinose_bd"/>
    <property type="match status" value="1"/>
</dbReference>
<comment type="caution">
    <text evidence="5">The sequence shown here is derived from an EMBL/GenBank/DDBJ whole genome shotgun (WGS) entry which is preliminary data.</text>
</comment>
<name>A0AA44JA13_AGRTU</name>
<dbReference type="Pfam" id="PF12833">
    <property type="entry name" value="HTH_18"/>
    <property type="match status" value="1"/>
</dbReference>
<dbReference type="GO" id="GO:0003700">
    <property type="term" value="F:DNA-binding transcription factor activity"/>
    <property type="evidence" value="ECO:0007669"/>
    <property type="project" value="InterPro"/>
</dbReference>
<feature type="domain" description="HTH araC/xylS-type" evidence="4">
    <location>
        <begin position="283"/>
        <end position="381"/>
    </location>
</feature>
<accession>A0AA44JA13</accession>
<dbReference type="AlphaFoldDB" id="A0AA44JA13"/>
<dbReference type="EMBL" id="JAAMAY010000030">
    <property type="protein sequence ID" value="NTC30625.1"/>
    <property type="molecule type" value="Genomic_DNA"/>
</dbReference>
<keyword evidence="2" id="KW-0238">DNA-binding</keyword>
<evidence type="ECO:0000313" key="5">
    <source>
        <dbReference type="EMBL" id="NTC30625.1"/>
    </source>
</evidence>